<comment type="similarity">
    <text evidence="1 2">Belongs to the phD/YefM antitoxin family.</text>
</comment>
<dbReference type="AlphaFoldDB" id="A0A3S4GKL8"/>
<dbReference type="InterPro" id="IPR036165">
    <property type="entry name" value="YefM-like_sf"/>
</dbReference>
<evidence type="ECO:0000313" key="4">
    <source>
        <dbReference type="Proteomes" id="UP000268844"/>
    </source>
</evidence>
<dbReference type="Proteomes" id="UP000268844">
    <property type="component" value="Unassembled WGS sequence"/>
</dbReference>
<name>A0A3S4GKL8_9HYPH</name>
<dbReference type="Gene3D" id="3.40.1620.10">
    <property type="entry name" value="YefM-like domain"/>
    <property type="match status" value="1"/>
</dbReference>
<evidence type="ECO:0000256" key="1">
    <source>
        <dbReference type="ARBA" id="ARBA00009981"/>
    </source>
</evidence>
<dbReference type="EMBL" id="UZWD01000028">
    <property type="protein sequence ID" value="VDS05193.1"/>
    <property type="molecule type" value="Genomic_DNA"/>
</dbReference>
<evidence type="ECO:0000313" key="3">
    <source>
        <dbReference type="EMBL" id="VDS05193.1"/>
    </source>
</evidence>
<organism evidence="3 4">
    <name type="scientific">Devosia equisanguinis</name>
    <dbReference type="NCBI Taxonomy" id="2490941"/>
    <lineage>
        <taxon>Bacteria</taxon>
        <taxon>Pseudomonadati</taxon>
        <taxon>Pseudomonadota</taxon>
        <taxon>Alphaproteobacteria</taxon>
        <taxon>Hyphomicrobiales</taxon>
        <taxon>Devosiaceae</taxon>
        <taxon>Devosia</taxon>
    </lineage>
</organism>
<gene>
    <name evidence="3" type="ORF">DEVEQU_02334</name>
</gene>
<evidence type="ECO:0000256" key="2">
    <source>
        <dbReference type="RuleBase" id="RU362080"/>
    </source>
</evidence>
<comment type="function">
    <text evidence="2">Antitoxin component of a type II toxin-antitoxin (TA) system.</text>
</comment>
<dbReference type="SUPFAM" id="SSF143120">
    <property type="entry name" value="YefM-like"/>
    <property type="match status" value="1"/>
</dbReference>
<dbReference type="Pfam" id="PF02604">
    <property type="entry name" value="PhdYeFM_antitox"/>
    <property type="match status" value="1"/>
</dbReference>
<sequence length="79" mass="8849">MASMSATEAKNKFGQLLEMAQAEPVRVQKNGRDVAVILSGEQFAAWEASQTQPKVRPVIEDLMKRSVERRKSLYEALAK</sequence>
<accession>A0A3S4GKL8</accession>
<keyword evidence="4" id="KW-1185">Reference proteome</keyword>
<dbReference type="OrthoDB" id="165038at2"/>
<dbReference type="InterPro" id="IPR006442">
    <property type="entry name" value="Antitoxin_Phd/YefM"/>
</dbReference>
<reference evidence="3 4" key="1">
    <citation type="submission" date="2018-12" db="EMBL/GenBank/DDBJ databases">
        <authorList>
            <person name="Criscuolo A."/>
        </authorList>
    </citation>
    <scope>NUCLEOTIDE SEQUENCE [LARGE SCALE GENOMIC DNA]</scope>
    <source>
        <strain evidence="3">ACIP1116281</strain>
    </source>
</reference>
<dbReference type="NCBIfam" id="TIGR01552">
    <property type="entry name" value="phd_fam"/>
    <property type="match status" value="1"/>
</dbReference>
<protein>
    <recommendedName>
        <fullName evidence="2">Antitoxin</fullName>
    </recommendedName>
</protein>
<dbReference type="RefSeq" id="WP_126150734.1">
    <property type="nucleotide sequence ID" value="NZ_JBHTMH010000001.1"/>
</dbReference>
<proteinExistence type="inferred from homology"/>